<dbReference type="PANTHER" id="PTHR42928">
    <property type="entry name" value="TRICARBOXYLATE-BINDING PROTEIN"/>
    <property type="match status" value="1"/>
</dbReference>
<protein>
    <submittedName>
        <fullName evidence="3">Exported protein</fullName>
    </submittedName>
</protein>
<dbReference type="Gene3D" id="3.40.190.150">
    <property type="entry name" value="Bordetella uptake gene, domain 1"/>
    <property type="match status" value="1"/>
</dbReference>
<dbReference type="Pfam" id="PF03401">
    <property type="entry name" value="TctC"/>
    <property type="match status" value="1"/>
</dbReference>
<dbReference type="InterPro" id="IPR005064">
    <property type="entry name" value="BUG"/>
</dbReference>
<feature type="signal peptide" evidence="2">
    <location>
        <begin position="1"/>
        <end position="25"/>
    </location>
</feature>
<dbReference type="EMBL" id="BMYK01000005">
    <property type="protein sequence ID" value="GHC81066.1"/>
    <property type="molecule type" value="Genomic_DNA"/>
</dbReference>
<keyword evidence="2" id="KW-0732">Signal</keyword>
<evidence type="ECO:0000256" key="2">
    <source>
        <dbReference type="SAM" id="SignalP"/>
    </source>
</evidence>
<name>A0ABQ3G1A5_9BURK</name>
<comment type="caution">
    <text evidence="3">The sequence shown here is derived from an EMBL/GenBank/DDBJ whole genome shotgun (WGS) entry which is preliminary data.</text>
</comment>
<feature type="chain" id="PRO_5045473470" evidence="2">
    <location>
        <begin position="26"/>
        <end position="323"/>
    </location>
</feature>
<proteinExistence type="inferred from homology"/>
<dbReference type="PANTHER" id="PTHR42928:SF5">
    <property type="entry name" value="BLR1237 PROTEIN"/>
    <property type="match status" value="1"/>
</dbReference>
<gene>
    <name evidence="3" type="ORF">GCM10007320_23210</name>
</gene>
<comment type="similarity">
    <text evidence="1">Belongs to the UPF0065 (bug) family.</text>
</comment>
<reference evidence="4" key="1">
    <citation type="journal article" date="2019" name="Int. J. Syst. Evol. Microbiol.">
        <title>The Global Catalogue of Microorganisms (GCM) 10K type strain sequencing project: providing services to taxonomists for standard genome sequencing and annotation.</title>
        <authorList>
            <consortium name="The Broad Institute Genomics Platform"/>
            <consortium name="The Broad Institute Genome Sequencing Center for Infectious Disease"/>
            <person name="Wu L."/>
            <person name="Ma J."/>
        </authorList>
    </citation>
    <scope>NUCLEOTIDE SEQUENCE [LARGE SCALE GENOMIC DNA]</scope>
    <source>
        <strain evidence="4">KCTC 23314</strain>
    </source>
</reference>
<dbReference type="CDD" id="cd07012">
    <property type="entry name" value="PBP2_Bug_TTT"/>
    <property type="match status" value="1"/>
</dbReference>
<accession>A0ABQ3G1A5</accession>
<dbReference type="Gene3D" id="3.40.190.10">
    <property type="entry name" value="Periplasmic binding protein-like II"/>
    <property type="match status" value="1"/>
</dbReference>
<sequence length="323" mass="33387">MHIDRRTLGLAVVSMLWGSSRLASAQAPYPSRPVTIVVPTPAGGPSDTAARLLARALSAAWAQPVVVENRTGAGGAIAAQSVMGAPPDGYTLLWAQASMAGLPFLHKAAPYKALSELTPVSNVLSFGYALFVNSALPVQNFTELVAYGRAHPDQLHFATGTSGEYMVAAHVLAAMGVKARHVPYKGSTQLMPDLIGGQVHMNFGPILSGLQHVKAGRLRMLATALPQRSALLPDVPALAELGVPPATLPTWNALFAPAGAPQAIADKVAAAVAQVLQDPAVQGPLQAGGAELLGSTPQQLAEAVEAATSAWRAFARNESAAQE</sequence>
<dbReference type="InterPro" id="IPR042100">
    <property type="entry name" value="Bug_dom1"/>
</dbReference>
<dbReference type="SUPFAM" id="SSF53850">
    <property type="entry name" value="Periplasmic binding protein-like II"/>
    <property type="match status" value="1"/>
</dbReference>
<evidence type="ECO:0000256" key="1">
    <source>
        <dbReference type="ARBA" id="ARBA00006987"/>
    </source>
</evidence>
<dbReference type="PIRSF" id="PIRSF017082">
    <property type="entry name" value="YflP"/>
    <property type="match status" value="1"/>
</dbReference>
<evidence type="ECO:0000313" key="3">
    <source>
        <dbReference type="EMBL" id="GHC81066.1"/>
    </source>
</evidence>
<dbReference type="Proteomes" id="UP000626210">
    <property type="component" value="Unassembled WGS sequence"/>
</dbReference>
<evidence type="ECO:0000313" key="4">
    <source>
        <dbReference type="Proteomes" id="UP000626210"/>
    </source>
</evidence>
<keyword evidence="4" id="KW-1185">Reference proteome</keyword>
<organism evidence="3 4">
    <name type="scientific">Pseudorhodoferax aquiterrae</name>
    <dbReference type="NCBI Taxonomy" id="747304"/>
    <lineage>
        <taxon>Bacteria</taxon>
        <taxon>Pseudomonadati</taxon>
        <taxon>Pseudomonadota</taxon>
        <taxon>Betaproteobacteria</taxon>
        <taxon>Burkholderiales</taxon>
        <taxon>Comamonadaceae</taxon>
    </lineage>
</organism>